<dbReference type="EMBL" id="JARDXE010000014">
    <property type="protein sequence ID" value="MDE8647586.1"/>
    <property type="molecule type" value="Genomic_DNA"/>
</dbReference>
<dbReference type="Proteomes" id="UP001217325">
    <property type="component" value="Unassembled WGS sequence"/>
</dbReference>
<feature type="transmembrane region" description="Helical" evidence="1">
    <location>
        <begin position="9"/>
        <end position="29"/>
    </location>
</feature>
<evidence type="ECO:0000256" key="1">
    <source>
        <dbReference type="SAM" id="Phobius"/>
    </source>
</evidence>
<evidence type="ECO:0000313" key="3">
    <source>
        <dbReference type="Proteomes" id="UP001217325"/>
    </source>
</evidence>
<keyword evidence="1" id="KW-1133">Transmembrane helix</keyword>
<accession>A0AAW6LQP4</accession>
<sequence>MTANRIRHTVARLGGPVAAVGGIFGVISFARAVPIPVFALVLMLVSGATVLTAVLTRPLGDGCDDGWGNRIGEIDLAGDRRESDGVVAALWRRRCTCSILPDA</sequence>
<dbReference type="RefSeq" id="WP_275232152.1">
    <property type="nucleotide sequence ID" value="NZ_JARDXE010000014.1"/>
</dbReference>
<protein>
    <submittedName>
        <fullName evidence="2">Uncharacterized protein</fullName>
    </submittedName>
</protein>
<dbReference type="AlphaFoldDB" id="A0AAW6LQP4"/>
<gene>
    <name evidence="2" type="ORF">PXH69_21665</name>
</gene>
<reference evidence="2" key="1">
    <citation type="submission" date="2023-02" db="EMBL/GenBank/DDBJ databases">
        <title>A novel hydrolase synthesized by Rhodococcus erythropolis HQ is responsible for the detoxification of Zearalenone.</title>
        <authorList>
            <person name="Hu J."/>
            <person name="Xu J."/>
        </authorList>
    </citation>
    <scope>NUCLEOTIDE SEQUENCE</scope>
    <source>
        <strain evidence="2">HQ</strain>
    </source>
</reference>
<name>A0AAW6LQP4_RHOSG</name>
<keyword evidence="1" id="KW-0472">Membrane</keyword>
<comment type="caution">
    <text evidence="2">The sequence shown here is derived from an EMBL/GenBank/DDBJ whole genome shotgun (WGS) entry which is preliminary data.</text>
</comment>
<keyword evidence="1" id="KW-0812">Transmembrane</keyword>
<evidence type="ECO:0000313" key="2">
    <source>
        <dbReference type="EMBL" id="MDE8647586.1"/>
    </source>
</evidence>
<organism evidence="2 3">
    <name type="scientific">Rhodococcus qingshengii</name>
    <dbReference type="NCBI Taxonomy" id="334542"/>
    <lineage>
        <taxon>Bacteria</taxon>
        <taxon>Bacillati</taxon>
        <taxon>Actinomycetota</taxon>
        <taxon>Actinomycetes</taxon>
        <taxon>Mycobacteriales</taxon>
        <taxon>Nocardiaceae</taxon>
        <taxon>Rhodococcus</taxon>
        <taxon>Rhodococcus erythropolis group</taxon>
    </lineage>
</organism>
<proteinExistence type="predicted"/>